<proteinExistence type="predicted"/>
<dbReference type="InterPro" id="IPR023393">
    <property type="entry name" value="START-like_dom_sf"/>
</dbReference>
<comment type="caution">
    <text evidence="2">The sequence shown here is derived from an EMBL/GenBank/DDBJ whole genome shotgun (WGS) entry which is preliminary data.</text>
</comment>
<dbReference type="EMBL" id="PVBR01000022">
    <property type="protein sequence ID" value="PRD41270.1"/>
    <property type="molecule type" value="Genomic_DNA"/>
</dbReference>
<organism evidence="2 3">
    <name type="scientific">Phyllobacterium phragmitis</name>
    <dbReference type="NCBI Taxonomy" id="2670329"/>
    <lineage>
        <taxon>Bacteria</taxon>
        <taxon>Pseudomonadati</taxon>
        <taxon>Pseudomonadota</taxon>
        <taxon>Alphaproteobacteria</taxon>
        <taxon>Hyphomicrobiales</taxon>
        <taxon>Phyllobacteriaceae</taxon>
        <taxon>Phyllobacterium</taxon>
    </lineage>
</organism>
<dbReference type="PANTHER" id="PTHR39332">
    <property type="entry name" value="BLL4707 PROTEIN"/>
    <property type="match status" value="1"/>
</dbReference>
<feature type="signal peptide" evidence="1">
    <location>
        <begin position="1"/>
        <end position="20"/>
    </location>
</feature>
<protein>
    <submittedName>
        <fullName evidence="2">MxaD protein</fullName>
    </submittedName>
</protein>
<keyword evidence="1" id="KW-0732">Signal</keyword>
<sequence length="176" mass="18898">MMKQLLAALLIIFGTSSAFAHGPTPQRVEETVSIAGSPEAVWAIVGNFANLAAWHPLVENCTGTGGNKAGAERTIELKSGGRIVEGLDEYDDAGRTYTYRLAKENVEAFPVSSYSATLTVRPAEEGSEVVWKASFYRADTGNYPAEDRDDAAAIAAMSAFFRTGLDGLKQTMEARQ</sequence>
<dbReference type="CDD" id="cd07821">
    <property type="entry name" value="PYR_PYL_RCAR_like"/>
    <property type="match status" value="1"/>
</dbReference>
<dbReference type="Pfam" id="PF10604">
    <property type="entry name" value="Polyketide_cyc2"/>
    <property type="match status" value="1"/>
</dbReference>
<feature type="chain" id="PRO_5015623834" evidence="1">
    <location>
        <begin position="21"/>
        <end position="176"/>
    </location>
</feature>
<dbReference type="Proteomes" id="UP000239434">
    <property type="component" value="Unassembled WGS sequence"/>
</dbReference>
<reference evidence="2 3" key="1">
    <citation type="submission" date="2018-02" db="EMBL/GenBank/DDBJ databases">
        <title>The draft genome of Phyllobacterium sp. 1N-3.</title>
        <authorList>
            <person name="Liu L."/>
            <person name="Li L."/>
            <person name="Zhang X."/>
            <person name="Wang T."/>
            <person name="Liang L."/>
        </authorList>
    </citation>
    <scope>NUCLEOTIDE SEQUENCE [LARGE SCALE GENOMIC DNA]</scope>
    <source>
        <strain evidence="2 3">1N-3</strain>
    </source>
</reference>
<dbReference type="AlphaFoldDB" id="A0A2S9IL68"/>
<keyword evidence="3" id="KW-1185">Reference proteome</keyword>
<evidence type="ECO:0000313" key="3">
    <source>
        <dbReference type="Proteomes" id="UP000239434"/>
    </source>
</evidence>
<evidence type="ECO:0000313" key="2">
    <source>
        <dbReference type="EMBL" id="PRD41270.1"/>
    </source>
</evidence>
<dbReference type="PANTHER" id="PTHR39332:SF7">
    <property type="entry name" value="SRPBCC FAMILY PROTEIN"/>
    <property type="match status" value="1"/>
</dbReference>
<dbReference type="Gene3D" id="3.30.530.20">
    <property type="match status" value="1"/>
</dbReference>
<accession>A0A2S9IL68</accession>
<gene>
    <name evidence="2" type="ORF">C5748_22475</name>
</gene>
<name>A0A2S9IL68_9HYPH</name>
<evidence type="ECO:0000256" key="1">
    <source>
        <dbReference type="SAM" id="SignalP"/>
    </source>
</evidence>
<dbReference type="SUPFAM" id="SSF55961">
    <property type="entry name" value="Bet v1-like"/>
    <property type="match status" value="1"/>
</dbReference>
<dbReference type="InterPro" id="IPR019587">
    <property type="entry name" value="Polyketide_cyclase/dehydratase"/>
</dbReference>